<organism evidence="2 3">
    <name type="scientific">Rangifer tarandus platyrhynchus</name>
    <name type="common">Svalbard reindeer</name>
    <dbReference type="NCBI Taxonomy" id="3082113"/>
    <lineage>
        <taxon>Eukaryota</taxon>
        <taxon>Metazoa</taxon>
        <taxon>Chordata</taxon>
        <taxon>Craniata</taxon>
        <taxon>Vertebrata</taxon>
        <taxon>Euteleostomi</taxon>
        <taxon>Mammalia</taxon>
        <taxon>Eutheria</taxon>
        <taxon>Laurasiatheria</taxon>
        <taxon>Artiodactyla</taxon>
        <taxon>Ruminantia</taxon>
        <taxon>Pecora</taxon>
        <taxon>Cervidae</taxon>
        <taxon>Odocoileinae</taxon>
        <taxon>Rangifer</taxon>
    </lineage>
</organism>
<protein>
    <submittedName>
        <fullName evidence="2">Uncharacterized protein</fullName>
    </submittedName>
</protein>
<feature type="compositionally biased region" description="Pro residues" evidence="1">
    <location>
        <begin position="85"/>
        <end position="94"/>
    </location>
</feature>
<sequence>MCSPQTPVGSSARPRGPARVSAVRRARLEQRQPSAAPARTRPDNSSPRPGSSERSQPRPLPDLFIPTPPLTWDRNAPLAAAGPARAPPRPPHPPGLSCRSGDIISSGLQPRA</sequence>
<dbReference type="Proteomes" id="UP001176941">
    <property type="component" value="Chromosome 2"/>
</dbReference>
<name>A0ABN8YFH8_RANTA</name>
<dbReference type="EMBL" id="OX459938">
    <property type="protein sequence ID" value="CAI9160322.1"/>
    <property type="molecule type" value="Genomic_DNA"/>
</dbReference>
<evidence type="ECO:0000313" key="3">
    <source>
        <dbReference type="Proteomes" id="UP001176941"/>
    </source>
</evidence>
<accession>A0ABN8YFH8</accession>
<feature type="region of interest" description="Disordered" evidence="1">
    <location>
        <begin position="1"/>
        <end position="112"/>
    </location>
</feature>
<gene>
    <name evidence="2" type="ORF">MRATA1EN1_LOCUS9284</name>
</gene>
<reference evidence="2" key="1">
    <citation type="submission" date="2023-04" db="EMBL/GenBank/DDBJ databases">
        <authorList>
            <consortium name="ELIXIR-Norway"/>
        </authorList>
    </citation>
    <scope>NUCLEOTIDE SEQUENCE [LARGE SCALE GENOMIC DNA]</scope>
</reference>
<evidence type="ECO:0000313" key="2">
    <source>
        <dbReference type="EMBL" id="CAI9160322.1"/>
    </source>
</evidence>
<proteinExistence type="predicted"/>
<evidence type="ECO:0000256" key="1">
    <source>
        <dbReference type="SAM" id="MobiDB-lite"/>
    </source>
</evidence>
<feature type="compositionally biased region" description="Polar residues" evidence="1">
    <location>
        <begin position="43"/>
        <end position="54"/>
    </location>
</feature>
<keyword evidence="3" id="KW-1185">Reference proteome</keyword>